<organism evidence="2">
    <name type="scientific">Lepeophtheirus salmonis</name>
    <name type="common">Salmon louse</name>
    <name type="synonym">Caligus salmonis</name>
    <dbReference type="NCBI Taxonomy" id="72036"/>
    <lineage>
        <taxon>Eukaryota</taxon>
        <taxon>Metazoa</taxon>
        <taxon>Ecdysozoa</taxon>
        <taxon>Arthropoda</taxon>
        <taxon>Crustacea</taxon>
        <taxon>Multicrustacea</taxon>
        <taxon>Hexanauplia</taxon>
        <taxon>Copepoda</taxon>
        <taxon>Siphonostomatoida</taxon>
        <taxon>Caligidae</taxon>
        <taxon>Lepeophtheirus</taxon>
    </lineage>
</organism>
<name>A0A0K2V5A2_LEPSM</name>
<accession>A0A0K2V5A2</accession>
<dbReference type="CDD" id="cd18186">
    <property type="entry name" value="BTB_POZ_ZBTB_KLHL-like"/>
    <property type="match status" value="1"/>
</dbReference>
<dbReference type="InterPro" id="IPR000210">
    <property type="entry name" value="BTB/POZ_dom"/>
</dbReference>
<reference evidence="2" key="1">
    <citation type="submission" date="2014-05" db="EMBL/GenBank/DDBJ databases">
        <authorList>
            <person name="Chronopoulou M."/>
        </authorList>
    </citation>
    <scope>NUCLEOTIDE SEQUENCE</scope>
    <source>
        <tissue evidence="2">Whole organism</tissue>
    </source>
</reference>
<dbReference type="PROSITE" id="PS50097">
    <property type="entry name" value="BTB"/>
    <property type="match status" value="1"/>
</dbReference>
<evidence type="ECO:0000313" key="2">
    <source>
        <dbReference type="EMBL" id="CDW45322.1"/>
    </source>
</evidence>
<evidence type="ECO:0000259" key="1">
    <source>
        <dbReference type="PROSITE" id="PS50097"/>
    </source>
</evidence>
<dbReference type="SMART" id="SM00225">
    <property type="entry name" value="BTB"/>
    <property type="match status" value="1"/>
</dbReference>
<gene>
    <name evidence="2" type="primary">Dere\GG14908</name>
</gene>
<dbReference type="PANTHER" id="PTHR24410">
    <property type="entry name" value="HL07962P-RELATED"/>
    <property type="match status" value="1"/>
</dbReference>
<proteinExistence type="predicted"/>
<dbReference type="AlphaFoldDB" id="A0A0K2V5A2"/>
<dbReference type="SUPFAM" id="SSF54695">
    <property type="entry name" value="POZ domain"/>
    <property type="match status" value="1"/>
</dbReference>
<dbReference type="InterPro" id="IPR011333">
    <property type="entry name" value="SKP1/BTB/POZ_sf"/>
</dbReference>
<sequence length="167" mass="19259">MSNPGRSSTKYRSINFSGHHAHIIEIARSCRNEEKFTDVIFQCSNGKVFAHRLVLASCSSFMSQLFLSLPQGLSEYMIIIPNIRKEIVEILLNFIYTGEMMLSKSNTWDLQQLVHILHIDPENVKIYLNEDALQKPQNPLGPSKKEAIIHAIRGKKRFTGQLYLWER</sequence>
<dbReference type="EMBL" id="HACA01027961">
    <property type="protein sequence ID" value="CDW45322.1"/>
    <property type="molecule type" value="Transcribed_RNA"/>
</dbReference>
<dbReference type="InterPro" id="IPR051481">
    <property type="entry name" value="BTB-POZ/Galectin-3-binding"/>
</dbReference>
<dbReference type="Gene3D" id="3.30.710.10">
    <property type="entry name" value="Potassium Channel Kv1.1, Chain A"/>
    <property type="match status" value="1"/>
</dbReference>
<dbReference type="OrthoDB" id="6418787at2759"/>
<protein>
    <recommendedName>
        <fullName evidence="1">BTB domain-containing protein</fullName>
    </recommendedName>
</protein>
<feature type="domain" description="BTB" evidence="1">
    <location>
        <begin position="37"/>
        <end position="104"/>
    </location>
</feature>
<dbReference type="PANTHER" id="PTHR24410:SF23">
    <property type="entry name" value="BTB DOMAIN-CONTAINING PROTEIN-RELATED"/>
    <property type="match status" value="1"/>
</dbReference>
<dbReference type="Pfam" id="PF00651">
    <property type="entry name" value="BTB"/>
    <property type="match status" value="1"/>
</dbReference>